<dbReference type="AlphaFoldDB" id="A0A507CXZ1"/>
<reference evidence="1 2" key="1">
    <citation type="journal article" date="2019" name="Sci. Rep.">
        <title>Comparative genomics of chytrid fungi reveal insights into the obligate biotrophic and pathogenic lifestyle of Synchytrium endobioticum.</title>
        <authorList>
            <person name="van de Vossenberg B.T.L.H."/>
            <person name="Warris S."/>
            <person name="Nguyen H.D.T."/>
            <person name="van Gent-Pelzer M.P.E."/>
            <person name="Joly D.L."/>
            <person name="van de Geest H.C."/>
            <person name="Bonants P.J.M."/>
            <person name="Smith D.S."/>
            <person name="Levesque C.A."/>
            <person name="van der Lee T.A.J."/>
        </authorList>
    </citation>
    <scope>NUCLEOTIDE SEQUENCE [LARGE SCALE GENOMIC DNA]</scope>
    <source>
        <strain evidence="1 2">LEV6574</strain>
    </source>
</reference>
<evidence type="ECO:0000313" key="2">
    <source>
        <dbReference type="Proteomes" id="UP000320475"/>
    </source>
</evidence>
<accession>A0A507CXZ1</accession>
<comment type="caution">
    <text evidence="1">The sequence shown here is derived from an EMBL/GenBank/DDBJ whole genome shotgun (WGS) entry which is preliminary data.</text>
</comment>
<name>A0A507CXZ1_9FUNG</name>
<organism evidence="1 2">
    <name type="scientific">Synchytrium endobioticum</name>
    <dbReference type="NCBI Taxonomy" id="286115"/>
    <lineage>
        <taxon>Eukaryota</taxon>
        <taxon>Fungi</taxon>
        <taxon>Fungi incertae sedis</taxon>
        <taxon>Chytridiomycota</taxon>
        <taxon>Chytridiomycota incertae sedis</taxon>
        <taxon>Chytridiomycetes</taxon>
        <taxon>Synchytriales</taxon>
        <taxon>Synchytriaceae</taxon>
        <taxon>Synchytrium</taxon>
    </lineage>
</organism>
<dbReference type="Proteomes" id="UP000320475">
    <property type="component" value="Unassembled WGS sequence"/>
</dbReference>
<dbReference type="EMBL" id="QEAM01000201">
    <property type="protein sequence ID" value="TPX44022.1"/>
    <property type="molecule type" value="Genomic_DNA"/>
</dbReference>
<protein>
    <submittedName>
        <fullName evidence="1">Uncharacterized protein</fullName>
    </submittedName>
</protein>
<evidence type="ECO:0000313" key="1">
    <source>
        <dbReference type="EMBL" id="TPX44022.1"/>
    </source>
</evidence>
<sequence length="123" mass="13935">MLLSDYDFVIIHVPGSTNHIADALGRRNDYQVTENHFEQALEQILLPPEKFKINSILPKSLSLHNHQLVNNSMKGAQEPLATSILKEAEKPIEANNAVQEAQEFEETTNLSTTIKEIVKKKRM</sequence>
<proteinExistence type="predicted"/>
<gene>
    <name evidence="1" type="ORF">SeLEV6574_g04754</name>
</gene>